<protein>
    <submittedName>
        <fullName evidence="1">Uncharacterized protein</fullName>
    </submittedName>
</protein>
<organism evidence="2">
    <name type="scientific">Naegleria gruberi</name>
    <name type="common">Amoeba</name>
    <dbReference type="NCBI Taxonomy" id="5762"/>
    <lineage>
        <taxon>Eukaryota</taxon>
        <taxon>Discoba</taxon>
        <taxon>Heterolobosea</taxon>
        <taxon>Tetramitia</taxon>
        <taxon>Eutetramitia</taxon>
        <taxon>Vahlkampfiidae</taxon>
        <taxon>Naegleria</taxon>
    </lineage>
</organism>
<sequence length="883" mass="102853">MSESNLDRLITLSDLRNNFSAIKSLTNTTFAKEYKNDELFYQNLLETQQKEILPILQQYSMSNLYSECIHRTLEIGDNDGEKEICMKTILLIYVYMLEISKSGYTWNIPEFRLFIYYVEEKALKQFFDCCKRIYQSKQEAELETGVESLENWQYFILHIYIRIHNDIITIDNGIEGFTECPPFCVLLTLSKYFCEKRDKFVNENPGKFWKKSKIESFVLHNHLLFWNRLIEVIYEIDISSHSSDAVYRAKLKTTVFAKVVMDCFYNIADLNSTKKEGNSFRVVLLIIAKLSHVSPLHYDLLMKLMAHDYEQIKNTPDSTVLSANDISKSGEIANSKYCGKYAWIIKHKILSIISSLLNDVAGLGTNMQFVSDYFYYFNFITEMLKNESEIESGSLLGQQAIITAIETISLNANLNREECTVLSEHESNVLNYCKKLIFSKNRRLRRLTNTYLGKFFDKTEYCSDDLLKSIIQSHELVTDDVTDFCEMLQGVAKCFGNDHSIVGESVLESFGSLIYKIFEIVCVDDKKKYLQDSKDKGEEGMMKIHKRNVEKVFELLEETYSLIQKHIQLEVLLTYMKKTTEELVDNVGALDTSILPLFSLVLNEICVSTKTDDLVESFEKLGYYQFLIEFIEFFINEGEHFSLIEVGPIFILIACLSDIQLLHTKFTIDMVSEHKMHGKQSIRNFVYDYLIPIIIKSSNLPIDIHEYIGGERYFCYLDKISESYYAWNRIMLNDIAYTGRCQILPSIIDSSTKRIREDLQTLLGLEKPLTEEDALDEAISNAVITLILLNRHQIEKVAEIVMQFMPVIYKDSFYEIMVHRYGRVNILITLMEIVEYSMYIGIFKFNYLTEEWIIGLLEQPMNNIYLRALIQRVFAHIEISNAY</sequence>
<evidence type="ECO:0000313" key="1">
    <source>
        <dbReference type="EMBL" id="EFC36721.1"/>
    </source>
</evidence>
<gene>
    <name evidence="1" type="ORF">NAEGRDRAFT_82145</name>
</gene>
<proteinExistence type="predicted"/>
<dbReference type="AlphaFoldDB" id="D2W2I9"/>
<dbReference type="KEGG" id="ngr:NAEGRDRAFT_82145"/>
<reference evidence="1 2" key="1">
    <citation type="journal article" date="2010" name="Cell">
        <title>The genome of Naegleria gruberi illuminates early eukaryotic versatility.</title>
        <authorList>
            <person name="Fritz-Laylin L.K."/>
            <person name="Prochnik S.E."/>
            <person name="Ginger M.L."/>
            <person name="Dacks J.B."/>
            <person name="Carpenter M.L."/>
            <person name="Field M.C."/>
            <person name="Kuo A."/>
            <person name="Paredez A."/>
            <person name="Chapman J."/>
            <person name="Pham J."/>
            <person name="Shu S."/>
            <person name="Neupane R."/>
            <person name="Cipriano M."/>
            <person name="Mancuso J."/>
            <person name="Tu H."/>
            <person name="Salamov A."/>
            <person name="Lindquist E."/>
            <person name="Shapiro H."/>
            <person name="Lucas S."/>
            <person name="Grigoriev I.V."/>
            <person name="Cande W.Z."/>
            <person name="Fulton C."/>
            <person name="Rokhsar D.S."/>
            <person name="Dawson S.C."/>
        </authorList>
    </citation>
    <scope>NUCLEOTIDE SEQUENCE [LARGE SCALE GENOMIC DNA]</scope>
    <source>
        <strain evidence="1 2">NEG-M</strain>
    </source>
</reference>
<dbReference type="RefSeq" id="XP_002669465.1">
    <property type="nucleotide sequence ID" value="XM_002669419.1"/>
</dbReference>
<dbReference type="GeneID" id="8860960"/>
<name>D2W2I9_NAEGR</name>
<evidence type="ECO:0000313" key="2">
    <source>
        <dbReference type="Proteomes" id="UP000006671"/>
    </source>
</evidence>
<dbReference type="VEuPathDB" id="AmoebaDB:NAEGRDRAFT_82145"/>
<dbReference type="Proteomes" id="UP000006671">
    <property type="component" value="Unassembled WGS sequence"/>
</dbReference>
<dbReference type="InParanoid" id="D2W2I9"/>
<accession>D2W2I9</accession>
<dbReference type="EMBL" id="GG738926">
    <property type="protein sequence ID" value="EFC36721.1"/>
    <property type="molecule type" value="Genomic_DNA"/>
</dbReference>
<keyword evidence="2" id="KW-1185">Reference proteome</keyword>